<comment type="caution">
    <text evidence="1">The sequence shown here is derived from an EMBL/GenBank/DDBJ whole genome shotgun (WGS) entry which is preliminary data.</text>
</comment>
<dbReference type="OrthoDB" id="2372300at2759"/>
<accession>A0A8H4A619</accession>
<dbReference type="Proteomes" id="UP000439903">
    <property type="component" value="Unassembled WGS sequence"/>
</dbReference>
<protein>
    <submittedName>
        <fullName evidence="1">Serine-enriched protein</fullName>
    </submittedName>
</protein>
<reference evidence="1 2" key="1">
    <citation type="journal article" date="2019" name="Environ. Microbiol.">
        <title>At the nexus of three kingdoms: the genome of the mycorrhizal fungus Gigaspora margarita provides insights into plant, endobacterial and fungal interactions.</title>
        <authorList>
            <person name="Venice F."/>
            <person name="Ghignone S."/>
            <person name="Salvioli di Fossalunga A."/>
            <person name="Amselem J."/>
            <person name="Novero M."/>
            <person name="Xianan X."/>
            <person name="Sedzielewska Toro K."/>
            <person name="Morin E."/>
            <person name="Lipzen A."/>
            <person name="Grigoriev I.V."/>
            <person name="Henrissat B."/>
            <person name="Martin F.M."/>
            <person name="Bonfante P."/>
        </authorList>
    </citation>
    <scope>NUCLEOTIDE SEQUENCE [LARGE SCALE GENOMIC DNA]</scope>
    <source>
        <strain evidence="1 2">BEG34</strain>
    </source>
</reference>
<gene>
    <name evidence="1" type="ORF">F8M41_005558</name>
</gene>
<evidence type="ECO:0000313" key="1">
    <source>
        <dbReference type="EMBL" id="KAF0430277.1"/>
    </source>
</evidence>
<dbReference type="AlphaFoldDB" id="A0A8H4A619"/>
<proteinExistence type="predicted"/>
<sequence>MAKFFEKLSNDCLKFLDDKEEINVIINIRELPNNRIFQAHTNILRYRSLYFYNELANISKDKNNIKAEMANDNVI</sequence>
<dbReference type="EMBL" id="WTPW01001525">
    <property type="protein sequence ID" value="KAF0430277.1"/>
    <property type="molecule type" value="Genomic_DNA"/>
</dbReference>
<organism evidence="1 2">
    <name type="scientific">Gigaspora margarita</name>
    <dbReference type="NCBI Taxonomy" id="4874"/>
    <lineage>
        <taxon>Eukaryota</taxon>
        <taxon>Fungi</taxon>
        <taxon>Fungi incertae sedis</taxon>
        <taxon>Mucoromycota</taxon>
        <taxon>Glomeromycotina</taxon>
        <taxon>Glomeromycetes</taxon>
        <taxon>Diversisporales</taxon>
        <taxon>Gigasporaceae</taxon>
        <taxon>Gigaspora</taxon>
    </lineage>
</organism>
<name>A0A8H4A619_GIGMA</name>
<evidence type="ECO:0000313" key="2">
    <source>
        <dbReference type="Proteomes" id="UP000439903"/>
    </source>
</evidence>
<keyword evidence="2" id="KW-1185">Reference proteome</keyword>
<dbReference type="Gene3D" id="3.30.710.10">
    <property type="entry name" value="Potassium Channel Kv1.1, Chain A"/>
    <property type="match status" value="1"/>
</dbReference>
<dbReference type="InterPro" id="IPR011333">
    <property type="entry name" value="SKP1/BTB/POZ_sf"/>
</dbReference>